<organism evidence="2 3">
    <name type="scientific">Cannabis sativa</name>
    <name type="common">Hemp</name>
    <name type="synonym">Marijuana</name>
    <dbReference type="NCBI Taxonomy" id="3483"/>
    <lineage>
        <taxon>Eukaryota</taxon>
        <taxon>Viridiplantae</taxon>
        <taxon>Streptophyta</taxon>
        <taxon>Embryophyta</taxon>
        <taxon>Tracheophyta</taxon>
        <taxon>Spermatophyta</taxon>
        <taxon>Magnoliopsida</taxon>
        <taxon>eudicotyledons</taxon>
        <taxon>Gunneridae</taxon>
        <taxon>Pentapetalae</taxon>
        <taxon>rosids</taxon>
        <taxon>fabids</taxon>
        <taxon>Rosales</taxon>
        <taxon>Cannabaceae</taxon>
        <taxon>Cannabis</taxon>
    </lineage>
</organism>
<keyword evidence="3" id="KW-1185">Reference proteome</keyword>
<sequence>VRVSVTFGYGIGFGVRVMELDPSRRLGPRLVPILYKLKVVSKSQVPIRSSVQLDCRSNYLDPILDLGFRGWNPRSSISESDLESSLAKGQVSRSLVLGPKLVHSHGPHLGSKPAGCDSWPGCTNSDRITDQRHGSGFSSSFGVTGQDAGSQDSKSRNMDSMSRMQFH</sequence>
<dbReference type="Gramene" id="evm.model.ctgX2.49">
    <property type="protein sequence ID" value="cds.evm.model.ctgX2.49"/>
    <property type="gene ID" value="evm.TU.ctgX2.49"/>
</dbReference>
<evidence type="ECO:0000313" key="3">
    <source>
        <dbReference type="Proteomes" id="UP000596661"/>
    </source>
</evidence>
<dbReference type="AlphaFoldDB" id="A0A803QRY5"/>
<evidence type="ECO:0000313" key="2">
    <source>
        <dbReference type="EnsemblPlants" id="cds.evm.model.ctgX2.49"/>
    </source>
</evidence>
<dbReference type="Proteomes" id="UP000596661">
    <property type="component" value="Unassembled WGS sequence"/>
</dbReference>
<dbReference type="EnsemblPlants" id="evm.model.ctgX2.49">
    <property type="protein sequence ID" value="cds.evm.model.ctgX2.49"/>
    <property type="gene ID" value="evm.TU.ctgX2.49"/>
</dbReference>
<proteinExistence type="predicted"/>
<name>A0A803QRY5_CANSA</name>
<evidence type="ECO:0000256" key="1">
    <source>
        <dbReference type="SAM" id="MobiDB-lite"/>
    </source>
</evidence>
<protein>
    <submittedName>
        <fullName evidence="2">Uncharacterized protein</fullName>
    </submittedName>
</protein>
<reference evidence="2" key="1">
    <citation type="submission" date="2021-03" db="UniProtKB">
        <authorList>
            <consortium name="EnsemblPlants"/>
        </authorList>
    </citation>
    <scope>IDENTIFICATION</scope>
</reference>
<feature type="compositionally biased region" description="Polar residues" evidence="1">
    <location>
        <begin position="147"/>
        <end position="167"/>
    </location>
</feature>
<accession>A0A803QRY5</accession>
<feature type="region of interest" description="Disordered" evidence="1">
    <location>
        <begin position="127"/>
        <end position="167"/>
    </location>
</feature>